<feature type="region of interest" description="Disordered" evidence="11">
    <location>
        <begin position="493"/>
        <end position="519"/>
    </location>
</feature>
<accession>K7ZC09</accession>
<evidence type="ECO:0000313" key="14">
    <source>
        <dbReference type="EMBL" id="AFY02794.1"/>
    </source>
</evidence>
<dbReference type="GO" id="GO:0003924">
    <property type="term" value="F:GTPase activity"/>
    <property type="evidence" value="ECO:0007669"/>
    <property type="project" value="UniProtKB-UniRule"/>
</dbReference>
<dbReference type="InterPro" id="IPR020805">
    <property type="entry name" value="Cell_div_FtsZ_CS"/>
</dbReference>
<dbReference type="InterPro" id="IPR000158">
    <property type="entry name" value="Cell_div_FtsZ"/>
</dbReference>
<dbReference type="InterPro" id="IPR037103">
    <property type="entry name" value="Tubulin/FtsZ-like_C"/>
</dbReference>
<evidence type="ECO:0000256" key="7">
    <source>
        <dbReference type="ARBA" id="ARBA00023306"/>
    </source>
</evidence>
<dbReference type="PANTHER" id="PTHR30314">
    <property type="entry name" value="CELL DIVISION PROTEIN FTSZ-RELATED"/>
    <property type="match status" value="1"/>
</dbReference>
<feature type="binding site" evidence="8">
    <location>
        <position position="139"/>
    </location>
    <ligand>
        <name>GTP</name>
        <dbReference type="ChEBI" id="CHEBI:37565"/>
    </ligand>
</feature>
<feature type="compositionally biased region" description="Basic and acidic residues" evidence="11">
    <location>
        <begin position="493"/>
        <end position="503"/>
    </location>
</feature>
<dbReference type="EMBL" id="CP002930">
    <property type="protein sequence ID" value="AFY02794.1"/>
    <property type="molecule type" value="Genomic_DNA"/>
</dbReference>
<feature type="binding site" evidence="8">
    <location>
        <position position="143"/>
    </location>
    <ligand>
        <name>GTP</name>
        <dbReference type="ChEBI" id="CHEBI:37565"/>
    </ligand>
</feature>
<dbReference type="PROSITE" id="PS01134">
    <property type="entry name" value="FTSZ_1"/>
    <property type="match status" value="1"/>
</dbReference>
<keyword evidence="7 8" id="KW-0131">Cell cycle</keyword>
<dbReference type="FunFam" id="3.40.50.1440:FF:000023">
    <property type="entry name" value="Cell division protein FtsZ"/>
    <property type="match status" value="1"/>
</dbReference>
<comment type="subunit">
    <text evidence="8">Homodimer. Polymerizes to form a dynamic ring structure in a strictly GTP-dependent manner. Interacts directly with several other division proteins.</text>
</comment>
<dbReference type="HOGENOM" id="CLU_024865_5_2_7"/>
<dbReference type="Proteomes" id="UP000010074">
    <property type="component" value="Chromosome"/>
</dbReference>
<name>K7ZC09_BDEBC</name>
<sequence>MFELEENINIGANIKVVGVGGGGSNAVATMIESGMNGVEFIVANTDIQALNASKSPNKIQLGLDLTKGLGAGANPDVGRRAAIESYNEIVEKLEGSDMVFVTAGMGGGTGTGGAPIVAKIARELGALTIGVVTKPFLFEGKKRGKHAEGGLSELKENVDTLIVIPNQKLLSIAAERTPLLETFKKADEVLLQAVKGISDLINIRGLINLDFADIRTVMSSKGIAIMGTGAAKGDNRAVEAATAAISSPLLENVKIDGATGIIINVTGGSDLSLYEVNEASTLITEAAHEDAEIIFGAVIDESMGDEVRVTVIATGFDAHDVKLVNDMAQVNQMQNFLNQNAAHFGGMNMQMPQMPQQMAQMPQMPVMPQMPQMPQYPQMPVMPTMPQMPVMPQMPAVELPPITAVQTQVQSFTLQPQQTEAAPQVTETVVVPPVAAVTPQMAQQAAQNMMPQMPVQAQQVPAQQEVATPIQPQVESSLSPRDMLLAKARAFKESQDLKSKHNNPEQLSMNVDHEQQSLEEARRMAREVLSSPFSSQNLEVPAFIRKKQGFDLNKE</sequence>
<keyword evidence="4 8" id="KW-0547">Nucleotide-binding</keyword>
<feature type="binding site" evidence="8">
    <location>
        <begin position="21"/>
        <end position="25"/>
    </location>
    <ligand>
        <name>GTP</name>
        <dbReference type="ChEBI" id="CHEBI:37565"/>
    </ligand>
</feature>
<protein>
    <recommendedName>
        <fullName evidence="8 9">Cell division protein FtsZ</fullName>
    </recommendedName>
</protein>
<keyword evidence="2 8" id="KW-0963">Cytoplasm</keyword>
<dbReference type="InterPro" id="IPR036525">
    <property type="entry name" value="Tubulin/FtsZ_GTPase_sf"/>
</dbReference>
<evidence type="ECO:0000256" key="11">
    <source>
        <dbReference type="SAM" id="MobiDB-lite"/>
    </source>
</evidence>
<evidence type="ECO:0000256" key="1">
    <source>
        <dbReference type="ARBA" id="ARBA00009690"/>
    </source>
</evidence>
<dbReference type="Gene3D" id="3.40.50.1440">
    <property type="entry name" value="Tubulin/FtsZ, GTPase domain"/>
    <property type="match status" value="1"/>
</dbReference>
<dbReference type="OrthoDB" id="5288301at2"/>
<evidence type="ECO:0000256" key="10">
    <source>
        <dbReference type="RuleBase" id="RU000631"/>
    </source>
</evidence>
<keyword evidence="3 8" id="KW-0132">Cell division</keyword>
<dbReference type="GO" id="GO:0005525">
    <property type="term" value="F:GTP binding"/>
    <property type="evidence" value="ECO:0007669"/>
    <property type="project" value="UniProtKB-UniRule"/>
</dbReference>
<evidence type="ECO:0000313" key="15">
    <source>
        <dbReference type="Proteomes" id="UP000010074"/>
    </source>
</evidence>
<dbReference type="PANTHER" id="PTHR30314:SF3">
    <property type="entry name" value="MITOCHONDRIAL DIVISION PROTEIN FSZA"/>
    <property type="match status" value="1"/>
</dbReference>
<reference evidence="14 15" key="1">
    <citation type="journal article" date="2012" name="BMC Genomics">
        <title>Genome analysis of a simultaneously predatory and prey-independent, novel Bdellovibrio bacteriovorus from the River Tiber, supports in silico predictions of both ancient and recent lateral gene transfer from diverse bacteria.</title>
        <authorList>
            <person name="Hobley L."/>
            <person name="Lerner T.R."/>
            <person name="Williams L.E."/>
            <person name="Lambert C."/>
            <person name="Till R."/>
            <person name="Milner D.S."/>
            <person name="Basford S.M."/>
            <person name="Capeness M.J."/>
            <person name="Fenton A.K."/>
            <person name="Atterbury R.J."/>
            <person name="Harris M.A."/>
            <person name="Sockett R.E."/>
        </authorList>
    </citation>
    <scope>NUCLEOTIDE SEQUENCE [LARGE SCALE GENOMIC DNA]</scope>
    <source>
        <strain evidence="14 15">Tiberius</strain>
    </source>
</reference>
<dbReference type="InterPro" id="IPR008280">
    <property type="entry name" value="Tub_FtsZ_C"/>
</dbReference>
<dbReference type="PRINTS" id="PR00423">
    <property type="entry name" value="CELLDVISFTSZ"/>
</dbReference>
<evidence type="ECO:0000256" key="5">
    <source>
        <dbReference type="ARBA" id="ARBA00023134"/>
    </source>
</evidence>
<dbReference type="STRING" id="1069642.Bdt_3119"/>
<gene>
    <name evidence="8 14" type="primary">ftsZ</name>
    <name evidence="14" type="ORF">Bdt_3119</name>
</gene>
<dbReference type="PROSITE" id="PS01135">
    <property type="entry name" value="FTSZ_2"/>
    <property type="match status" value="1"/>
</dbReference>
<dbReference type="GO" id="GO:0043093">
    <property type="term" value="P:FtsZ-dependent cytokinesis"/>
    <property type="evidence" value="ECO:0007669"/>
    <property type="project" value="UniProtKB-UniRule"/>
</dbReference>
<feature type="binding site" evidence="8">
    <location>
        <begin position="108"/>
        <end position="110"/>
    </location>
    <ligand>
        <name>GTP</name>
        <dbReference type="ChEBI" id="CHEBI:37565"/>
    </ligand>
</feature>
<dbReference type="Pfam" id="PF12327">
    <property type="entry name" value="FtsZ_C"/>
    <property type="match status" value="1"/>
</dbReference>
<dbReference type="GO" id="GO:0051258">
    <property type="term" value="P:protein polymerization"/>
    <property type="evidence" value="ECO:0007669"/>
    <property type="project" value="UniProtKB-UniRule"/>
</dbReference>
<dbReference type="NCBIfam" id="TIGR00065">
    <property type="entry name" value="ftsZ"/>
    <property type="match status" value="1"/>
</dbReference>
<evidence type="ECO:0000256" key="3">
    <source>
        <dbReference type="ARBA" id="ARBA00022618"/>
    </source>
</evidence>
<dbReference type="InterPro" id="IPR045061">
    <property type="entry name" value="FtsZ/CetZ"/>
</dbReference>
<evidence type="ECO:0000256" key="2">
    <source>
        <dbReference type="ARBA" id="ARBA00022490"/>
    </source>
</evidence>
<comment type="subcellular location">
    <subcellularLocation>
        <location evidence="8">Cytoplasm</location>
    </subcellularLocation>
    <text evidence="8">Assembles at midcell at the inner surface of the cytoplasmic membrane.</text>
</comment>
<feature type="domain" description="Tubulin/FtsZ 2-layer sandwich" evidence="13">
    <location>
        <begin position="207"/>
        <end position="325"/>
    </location>
</feature>
<dbReference type="InterPro" id="IPR024757">
    <property type="entry name" value="FtsZ_C"/>
</dbReference>
<keyword evidence="6 8" id="KW-0717">Septation</keyword>
<dbReference type="InterPro" id="IPR003008">
    <property type="entry name" value="Tubulin_FtsZ_GTPase"/>
</dbReference>
<feature type="binding site" evidence="8">
    <location>
        <position position="187"/>
    </location>
    <ligand>
        <name>GTP</name>
        <dbReference type="ChEBI" id="CHEBI:37565"/>
    </ligand>
</feature>
<dbReference type="PATRIC" id="fig|1069642.3.peg.3084"/>
<dbReference type="Gene3D" id="3.30.1330.20">
    <property type="entry name" value="Tubulin/FtsZ, C-terminal domain"/>
    <property type="match status" value="1"/>
</dbReference>
<evidence type="ECO:0000256" key="6">
    <source>
        <dbReference type="ARBA" id="ARBA00023210"/>
    </source>
</evidence>
<proteinExistence type="inferred from homology"/>
<evidence type="ECO:0000256" key="8">
    <source>
        <dbReference type="HAMAP-Rule" id="MF_00909"/>
    </source>
</evidence>
<dbReference type="SMART" id="SM00865">
    <property type="entry name" value="Tubulin_C"/>
    <property type="match status" value="1"/>
</dbReference>
<dbReference type="GO" id="GO:0032153">
    <property type="term" value="C:cell division site"/>
    <property type="evidence" value="ECO:0007669"/>
    <property type="project" value="UniProtKB-UniRule"/>
</dbReference>
<dbReference type="KEGG" id="bbat:Bdt_3119"/>
<evidence type="ECO:0000256" key="9">
    <source>
        <dbReference type="NCBIfam" id="TIGR00065"/>
    </source>
</evidence>
<keyword evidence="5 8" id="KW-0342">GTP-binding</keyword>
<dbReference type="SUPFAM" id="SSF52490">
    <property type="entry name" value="Tubulin nucleotide-binding domain-like"/>
    <property type="match status" value="1"/>
</dbReference>
<feature type="domain" description="Tubulin/FtsZ GTPase" evidence="12">
    <location>
        <begin position="13"/>
        <end position="205"/>
    </location>
</feature>
<dbReference type="GO" id="GO:0005737">
    <property type="term" value="C:cytoplasm"/>
    <property type="evidence" value="ECO:0007669"/>
    <property type="project" value="UniProtKB-SubCell"/>
</dbReference>
<dbReference type="AlphaFoldDB" id="K7ZC09"/>
<comment type="similarity">
    <text evidence="1 8 10">Belongs to the FtsZ family.</text>
</comment>
<dbReference type="CDD" id="cd02201">
    <property type="entry name" value="FtsZ_type1"/>
    <property type="match status" value="1"/>
</dbReference>
<dbReference type="SUPFAM" id="SSF55307">
    <property type="entry name" value="Tubulin C-terminal domain-like"/>
    <property type="match status" value="1"/>
</dbReference>
<evidence type="ECO:0000256" key="4">
    <source>
        <dbReference type="ARBA" id="ARBA00022741"/>
    </source>
</evidence>
<organism evidence="14 15">
    <name type="scientific">Bdellovibrio bacteriovorus str. Tiberius</name>
    <dbReference type="NCBI Taxonomy" id="1069642"/>
    <lineage>
        <taxon>Bacteria</taxon>
        <taxon>Pseudomonadati</taxon>
        <taxon>Bdellovibrionota</taxon>
        <taxon>Bdellovibrionia</taxon>
        <taxon>Bdellovibrionales</taxon>
        <taxon>Pseudobdellovibrionaceae</taxon>
        <taxon>Bdellovibrio</taxon>
    </lineage>
</organism>
<dbReference type="HAMAP" id="MF_00909">
    <property type="entry name" value="FtsZ"/>
    <property type="match status" value="1"/>
</dbReference>
<comment type="function">
    <text evidence="8 10">Essential cell division protein that forms a contractile ring structure (Z ring) at the future cell division site. The regulation of the ring assembly controls the timing and the location of cell division. One of the functions of the FtsZ ring is to recruit other cell division proteins to the septum to produce a new cell wall between the dividing cells. Binds GTP and shows GTPase activity.</text>
</comment>
<dbReference type="SMART" id="SM00864">
    <property type="entry name" value="Tubulin"/>
    <property type="match status" value="1"/>
</dbReference>
<dbReference type="Pfam" id="PF00091">
    <property type="entry name" value="Tubulin"/>
    <property type="match status" value="1"/>
</dbReference>
<evidence type="ECO:0000259" key="13">
    <source>
        <dbReference type="SMART" id="SM00865"/>
    </source>
</evidence>
<evidence type="ECO:0000259" key="12">
    <source>
        <dbReference type="SMART" id="SM00864"/>
    </source>
</evidence>
<dbReference type="InterPro" id="IPR018316">
    <property type="entry name" value="Tubulin/FtsZ_2-layer-sand-dom"/>
</dbReference>
<dbReference type="GO" id="GO:0000917">
    <property type="term" value="P:division septum assembly"/>
    <property type="evidence" value="ECO:0007669"/>
    <property type="project" value="UniProtKB-KW"/>
</dbReference>